<accession>A0A964FH15</accession>
<dbReference type="SUPFAM" id="SSF54913">
    <property type="entry name" value="GlnB-like"/>
    <property type="match status" value="1"/>
</dbReference>
<dbReference type="AlphaFoldDB" id="A0A964FH15"/>
<gene>
    <name evidence="2" type="ORF">I4641_16715</name>
</gene>
<reference evidence="2" key="1">
    <citation type="journal article" date="2021" name="Antonie Van Leeuwenhoek">
        <title>Draft genome and description of Waterburya agarophytonicola gen. nov. sp. nov. (Pleurocapsales, Cyanobacteria): a seaweed symbiont.</title>
        <authorList>
            <person name="Bonthond G."/>
            <person name="Shalygin S."/>
            <person name="Bayer T."/>
            <person name="Weinberger F."/>
        </authorList>
    </citation>
    <scope>NUCLEOTIDE SEQUENCE</scope>
    <source>
        <strain evidence="2">KI4</strain>
    </source>
</reference>
<comment type="similarity">
    <text evidence="1">Belongs to the CutA family.</text>
</comment>
<dbReference type="PANTHER" id="PTHR23419">
    <property type="entry name" value="DIVALENT CATION TOLERANCE CUTA-RELATED"/>
    <property type="match status" value="1"/>
</dbReference>
<dbReference type="Pfam" id="PF03091">
    <property type="entry name" value="CutA1"/>
    <property type="match status" value="1"/>
</dbReference>
<dbReference type="InterPro" id="IPR011322">
    <property type="entry name" value="N-reg_PII-like_a/b"/>
</dbReference>
<keyword evidence="3" id="KW-1185">Reference proteome</keyword>
<dbReference type="PANTHER" id="PTHR23419:SF8">
    <property type="entry name" value="FI09726P"/>
    <property type="match status" value="1"/>
</dbReference>
<comment type="caution">
    <text evidence="2">The sequence shown here is derived from an EMBL/GenBank/DDBJ whole genome shotgun (WGS) entry which is preliminary data.</text>
</comment>
<dbReference type="GO" id="GO:0005507">
    <property type="term" value="F:copper ion binding"/>
    <property type="evidence" value="ECO:0007669"/>
    <property type="project" value="TreeGrafter"/>
</dbReference>
<protein>
    <submittedName>
        <fullName evidence="2">Divalent-cation tolerance protein CutA</fullName>
    </submittedName>
</protein>
<evidence type="ECO:0000313" key="3">
    <source>
        <dbReference type="Proteomes" id="UP000729733"/>
    </source>
</evidence>
<dbReference type="InterPro" id="IPR015867">
    <property type="entry name" value="N-reg_PII/ATP_PRibTrfase_C"/>
</dbReference>
<organism evidence="2 3">
    <name type="scientific">Waterburya agarophytonicola KI4</name>
    <dbReference type="NCBI Taxonomy" id="2874699"/>
    <lineage>
        <taxon>Bacteria</taxon>
        <taxon>Bacillati</taxon>
        <taxon>Cyanobacteriota</taxon>
        <taxon>Cyanophyceae</taxon>
        <taxon>Pleurocapsales</taxon>
        <taxon>Hyellaceae</taxon>
        <taxon>Waterburya</taxon>
        <taxon>Waterburya agarophytonicola</taxon>
    </lineage>
</organism>
<dbReference type="Gene3D" id="3.30.70.120">
    <property type="match status" value="1"/>
</dbReference>
<evidence type="ECO:0000313" key="2">
    <source>
        <dbReference type="EMBL" id="MCC0178617.1"/>
    </source>
</evidence>
<evidence type="ECO:0000256" key="1">
    <source>
        <dbReference type="ARBA" id="ARBA00010169"/>
    </source>
</evidence>
<sequence length="99" mass="11279">MVTVSSESEGKKIAHTLLTEKLAACINMNVIDSFYTWSEKINCDREWQLTIKTRFSLFPQLAEQIKLLHSYDVPEIIALPMLAGSSAYLNWIGENTQEN</sequence>
<name>A0A964FH15_9CYAN</name>
<dbReference type="InterPro" id="IPR004323">
    <property type="entry name" value="Ion_tolerance_CutA"/>
</dbReference>
<dbReference type="GO" id="GO:0010038">
    <property type="term" value="P:response to metal ion"/>
    <property type="evidence" value="ECO:0007669"/>
    <property type="project" value="InterPro"/>
</dbReference>
<dbReference type="EMBL" id="JADWDC010000048">
    <property type="protein sequence ID" value="MCC0178617.1"/>
    <property type="molecule type" value="Genomic_DNA"/>
</dbReference>
<proteinExistence type="inferred from homology"/>
<dbReference type="Proteomes" id="UP000729733">
    <property type="component" value="Unassembled WGS sequence"/>
</dbReference>